<evidence type="ECO:0000256" key="1">
    <source>
        <dbReference type="ARBA" id="ARBA00022485"/>
    </source>
</evidence>
<proteinExistence type="predicted"/>
<dbReference type="InterPro" id="IPR017896">
    <property type="entry name" value="4Fe4S_Fe-S-bd"/>
</dbReference>
<keyword evidence="6" id="KW-0560">Oxidoreductase</keyword>
<reference evidence="11 12" key="1">
    <citation type="submission" date="2007-06" db="EMBL/GenBank/DDBJ databases">
        <authorList>
            <person name="Shimkets L."/>
            <person name="Ferriera S."/>
            <person name="Johnson J."/>
            <person name="Kravitz S."/>
            <person name="Beeson K."/>
            <person name="Sutton G."/>
            <person name="Rogers Y.-H."/>
            <person name="Friedman R."/>
            <person name="Frazier M."/>
            <person name="Venter J.C."/>
        </authorList>
    </citation>
    <scope>NUCLEOTIDE SEQUENCE [LARGE SCALE GENOMIC DNA]</scope>
    <source>
        <strain evidence="11 12">SIR-1</strain>
    </source>
</reference>
<evidence type="ECO:0000256" key="7">
    <source>
        <dbReference type="ARBA" id="ARBA00023004"/>
    </source>
</evidence>
<accession>A6GE52</accession>
<dbReference type="eggNOG" id="COG1600">
    <property type="taxonomic scope" value="Bacteria"/>
</dbReference>
<keyword evidence="1" id="KW-0004">4Fe-4S</keyword>
<evidence type="ECO:0000259" key="10">
    <source>
        <dbReference type="PROSITE" id="PS51379"/>
    </source>
</evidence>
<gene>
    <name evidence="11" type="ORF">PPSIR1_33541</name>
</gene>
<keyword evidence="8" id="KW-0411">Iron-sulfur</keyword>
<evidence type="ECO:0000313" key="11">
    <source>
        <dbReference type="EMBL" id="EDM75843.1"/>
    </source>
</evidence>
<feature type="domain" description="4Fe-4S ferredoxin-type" evidence="10">
    <location>
        <begin position="186"/>
        <end position="218"/>
    </location>
</feature>
<keyword evidence="5" id="KW-0671">Queuosine biosynthesis</keyword>
<name>A6GE52_9BACT</name>
<dbReference type="OrthoDB" id="9784571at2"/>
<dbReference type="PANTHER" id="PTHR30002">
    <property type="entry name" value="EPOXYQUEUOSINE REDUCTASE"/>
    <property type="match status" value="1"/>
</dbReference>
<dbReference type="Pfam" id="PF13484">
    <property type="entry name" value="Fer4_16"/>
    <property type="match status" value="1"/>
</dbReference>
<dbReference type="NCBIfam" id="TIGR00276">
    <property type="entry name" value="tRNA epoxyqueuosine(34) reductase QueG"/>
    <property type="match status" value="1"/>
</dbReference>
<dbReference type="GO" id="GO:0051539">
    <property type="term" value="F:4 iron, 4 sulfur cluster binding"/>
    <property type="evidence" value="ECO:0007669"/>
    <property type="project" value="UniProtKB-KW"/>
</dbReference>
<dbReference type="Pfam" id="PF08331">
    <property type="entry name" value="QueG_DUF1730"/>
    <property type="match status" value="1"/>
</dbReference>
<dbReference type="Proteomes" id="UP000005801">
    <property type="component" value="Unassembled WGS sequence"/>
</dbReference>
<evidence type="ECO:0000256" key="3">
    <source>
        <dbReference type="ARBA" id="ARBA00022694"/>
    </source>
</evidence>
<dbReference type="GO" id="GO:0046872">
    <property type="term" value="F:metal ion binding"/>
    <property type="evidence" value="ECO:0007669"/>
    <property type="project" value="UniProtKB-KW"/>
</dbReference>
<keyword evidence="12" id="KW-1185">Reference proteome</keyword>
<keyword evidence="7" id="KW-0408">Iron</keyword>
<dbReference type="AlphaFoldDB" id="A6GE52"/>
<dbReference type="Gene3D" id="3.30.70.20">
    <property type="match status" value="1"/>
</dbReference>
<evidence type="ECO:0000256" key="6">
    <source>
        <dbReference type="ARBA" id="ARBA00023002"/>
    </source>
</evidence>
<dbReference type="STRING" id="391625.PPSIR1_33541"/>
<dbReference type="EMBL" id="ABCS01000079">
    <property type="protein sequence ID" value="EDM75843.1"/>
    <property type="molecule type" value="Genomic_DNA"/>
</dbReference>
<dbReference type="GO" id="GO:0008616">
    <property type="term" value="P:tRNA queuosine(34) biosynthetic process"/>
    <property type="evidence" value="ECO:0007669"/>
    <property type="project" value="UniProtKB-KW"/>
</dbReference>
<keyword evidence="2" id="KW-0963">Cytoplasm</keyword>
<feature type="compositionally biased region" description="Low complexity" evidence="9">
    <location>
        <begin position="269"/>
        <end position="279"/>
    </location>
</feature>
<dbReference type="SUPFAM" id="SSF46548">
    <property type="entry name" value="alpha-helical ferredoxin"/>
    <property type="match status" value="1"/>
</dbReference>
<dbReference type="InterPro" id="IPR004453">
    <property type="entry name" value="QueG"/>
</dbReference>
<evidence type="ECO:0000256" key="4">
    <source>
        <dbReference type="ARBA" id="ARBA00022723"/>
    </source>
</evidence>
<dbReference type="PANTHER" id="PTHR30002:SF4">
    <property type="entry name" value="EPOXYQUEUOSINE REDUCTASE"/>
    <property type="match status" value="1"/>
</dbReference>
<feature type="region of interest" description="Disordered" evidence="9">
    <location>
        <begin position="263"/>
        <end position="287"/>
    </location>
</feature>
<evidence type="ECO:0000256" key="9">
    <source>
        <dbReference type="SAM" id="MobiDB-lite"/>
    </source>
</evidence>
<dbReference type="GO" id="GO:0052693">
    <property type="term" value="F:epoxyqueuosine reductase activity"/>
    <property type="evidence" value="ECO:0007669"/>
    <property type="project" value="TreeGrafter"/>
</dbReference>
<evidence type="ECO:0000256" key="8">
    <source>
        <dbReference type="ARBA" id="ARBA00023014"/>
    </source>
</evidence>
<keyword evidence="4" id="KW-0479">Metal-binding</keyword>
<dbReference type="PROSITE" id="PS00198">
    <property type="entry name" value="4FE4S_FER_1"/>
    <property type="match status" value="1"/>
</dbReference>
<protein>
    <submittedName>
        <fullName evidence="11">4Fe-4S ferredoxin, iron-sulfur cluster binding protein</fullName>
    </submittedName>
</protein>
<organism evidence="11 12">
    <name type="scientific">Plesiocystis pacifica SIR-1</name>
    <dbReference type="NCBI Taxonomy" id="391625"/>
    <lineage>
        <taxon>Bacteria</taxon>
        <taxon>Pseudomonadati</taxon>
        <taxon>Myxococcota</taxon>
        <taxon>Polyangia</taxon>
        <taxon>Nannocystales</taxon>
        <taxon>Nannocystaceae</taxon>
        <taxon>Plesiocystis</taxon>
    </lineage>
</organism>
<dbReference type="InterPro" id="IPR017900">
    <property type="entry name" value="4Fe4S_Fe_S_CS"/>
</dbReference>
<evidence type="ECO:0000256" key="2">
    <source>
        <dbReference type="ARBA" id="ARBA00022490"/>
    </source>
</evidence>
<sequence>MSARLLDEDLAILRDSARALGFAALGAVRLDHPGFEPARAALEAYLDAGWAGEMAFMERTRDLRGDPGQMLDLDARRGTALVGLVPYAGEPGPVARYAQWADYHTEVHRRLEGLGRALVERVGPCETLVCVDTKPVLERSAAVLAGLGFIGKSGCLIAPGLGSYVLIGVLLTDADWAGTDLGARWAEPAGDALPWDACGSCRACLDACPTDAFAAPGSLDPRRCVAYLTIEHRAPIPEDLAKDMGQRVAGCDVCQEVCPYNRSTTRGSRLPPGAELPRPLGRPREPDLPRLATIGSNQYRQFVKGTALNRIPKRSMQRNALIALGNGEGPLDPREREAIEAVLDGDNEALRTLAERALRRRGS</sequence>
<comment type="caution">
    <text evidence="11">The sequence shown here is derived from an EMBL/GenBank/DDBJ whole genome shotgun (WGS) entry which is preliminary data.</text>
</comment>
<dbReference type="PROSITE" id="PS51379">
    <property type="entry name" value="4FE4S_FER_2"/>
    <property type="match status" value="1"/>
</dbReference>
<evidence type="ECO:0000256" key="5">
    <source>
        <dbReference type="ARBA" id="ARBA00022785"/>
    </source>
</evidence>
<dbReference type="InterPro" id="IPR013542">
    <property type="entry name" value="QueG_DUF1730"/>
</dbReference>
<dbReference type="RefSeq" id="WP_006974992.1">
    <property type="nucleotide sequence ID" value="NZ_ABCS01000079.1"/>
</dbReference>
<evidence type="ECO:0000313" key="12">
    <source>
        <dbReference type="Proteomes" id="UP000005801"/>
    </source>
</evidence>
<keyword evidence="3" id="KW-0819">tRNA processing</keyword>